<gene>
    <name evidence="1" type="ORF">NYO99_17315</name>
</gene>
<organism evidence="1 2">
    <name type="scientific">Roseateles hydrophilus</name>
    <dbReference type="NCBI Taxonomy" id="2975054"/>
    <lineage>
        <taxon>Bacteria</taxon>
        <taxon>Pseudomonadati</taxon>
        <taxon>Pseudomonadota</taxon>
        <taxon>Betaproteobacteria</taxon>
        <taxon>Burkholderiales</taxon>
        <taxon>Sphaerotilaceae</taxon>
        <taxon>Roseateles</taxon>
    </lineage>
</organism>
<comment type="caution">
    <text evidence="1">The sequence shown here is derived from an EMBL/GenBank/DDBJ whole genome shotgun (WGS) entry which is preliminary data.</text>
</comment>
<accession>A0ACC6CEN6</accession>
<proteinExistence type="predicted"/>
<evidence type="ECO:0000313" key="2">
    <source>
        <dbReference type="Proteomes" id="UP001076464"/>
    </source>
</evidence>
<dbReference type="EMBL" id="JAPPUY010000004">
    <property type="protein sequence ID" value="MCY4746739.1"/>
    <property type="molecule type" value="Genomic_DNA"/>
</dbReference>
<name>A0ACC6CEN6_9BURK</name>
<protein>
    <submittedName>
        <fullName evidence="1">LysR family transcriptional regulator</fullName>
    </submittedName>
</protein>
<keyword evidence="2" id="KW-1185">Reference proteome</keyword>
<sequence>MQAFAAVVDSGSFVRGADALQLSKSVISRLVADLEARLGVRLLQRTTRRLSLTPEGQVFLERCRHLLADVNDAEAEVTRHAGEVIGELRVSAPVSFGLQQLAPLWPAFMARHPQLLLDVTLADRFVDLVDEGYDMALRIARLPASSLVCRQLASTRLVLCASPQYLQQHGELNHIDELAGRTVFAYKLLSTGDQWHFTGPKGPVSVKVTPRMRSNSGDSCVQAALQHQGLVLQPSFLVGEPLRLGRLVEVLPQYRSIELGIYAVYPSRKQLAPKVRRLVDFLVESFRTPAWPA</sequence>
<dbReference type="Proteomes" id="UP001076464">
    <property type="component" value="Unassembled WGS sequence"/>
</dbReference>
<reference evidence="1" key="1">
    <citation type="submission" date="2022-08" db="EMBL/GenBank/DDBJ databases">
        <title>Genome sequencing of Pelomonas sp. UHG3.</title>
        <authorList>
            <person name="So Y."/>
        </authorList>
    </citation>
    <scope>NUCLEOTIDE SEQUENCE</scope>
    <source>
        <strain evidence="1">UHG3</strain>
    </source>
</reference>
<evidence type="ECO:0000313" key="1">
    <source>
        <dbReference type="EMBL" id="MCY4746739.1"/>
    </source>
</evidence>